<dbReference type="InterPro" id="IPR050706">
    <property type="entry name" value="Cyclic-di-GMP_PDE-like"/>
</dbReference>
<keyword evidence="3" id="KW-1185">Reference proteome</keyword>
<dbReference type="InterPro" id="IPR001633">
    <property type="entry name" value="EAL_dom"/>
</dbReference>
<comment type="caution">
    <text evidence="2">The sequence shown here is derived from an EMBL/GenBank/DDBJ whole genome shotgun (WGS) entry which is preliminary data.</text>
</comment>
<dbReference type="CDD" id="cd01948">
    <property type="entry name" value="EAL"/>
    <property type="match status" value="1"/>
</dbReference>
<evidence type="ECO:0000313" key="2">
    <source>
        <dbReference type="EMBL" id="MFC6438917.1"/>
    </source>
</evidence>
<accession>A0ABW1XIE7</accession>
<dbReference type="PANTHER" id="PTHR33121">
    <property type="entry name" value="CYCLIC DI-GMP PHOSPHODIESTERASE PDEF"/>
    <property type="match status" value="1"/>
</dbReference>
<reference evidence="3" key="1">
    <citation type="journal article" date="2019" name="Int. J. Syst. Evol. Microbiol.">
        <title>The Global Catalogue of Microorganisms (GCM) 10K type strain sequencing project: providing services to taxonomists for standard genome sequencing and annotation.</title>
        <authorList>
            <consortium name="The Broad Institute Genomics Platform"/>
            <consortium name="The Broad Institute Genome Sequencing Center for Infectious Disease"/>
            <person name="Wu L."/>
            <person name="Ma J."/>
        </authorList>
    </citation>
    <scope>NUCLEOTIDE SEQUENCE [LARGE SCALE GENOMIC DNA]</scope>
    <source>
        <strain evidence="3">CGMCC 1.16031</strain>
    </source>
</reference>
<dbReference type="InterPro" id="IPR035919">
    <property type="entry name" value="EAL_sf"/>
</dbReference>
<organism evidence="2 3">
    <name type="scientific">Pseudobowmanella zhangzhouensis</name>
    <dbReference type="NCBI Taxonomy" id="1537679"/>
    <lineage>
        <taxon>Bacteria</taxon>
        <taxon>Pseudomonadati</taxon>
        <taxon>Pseudomonadota</taxon>
        <taxon>Gammaproteobacteria</taxon>
        <taxon>Alteromonadales</taxon>
        <taxon>Alteromonadaceae</taxon>
    </lineage>
</organism>
<name>A0ABW1XIE7_9ALTE</name>
<proteinExistence type="predicted"/>
<protein>
    <submittedName>
        <fullName evidence="2">EAL domain-containing protein</fullName>
    </submittedName>
</protein>
<dbReference type="RefSeq" id="WP_377148338.1">
    <property type="nucleotide sequence ID" value="NZ_JBHSUS010000001.1"/>
</dbReference>
<feature type="domain" description="EAL" evidence="1">
    <location>
        <begin position="13"/>
        <end position="265"/>
    </location>
</feature>
<evidence type="ECO:0000259" key="1">
    <source>
        <dbReference type="PROSITE" id="PS50883"/>
    </source>
</evidence>
<dbReference type="SUPFAM" id="SSF141868">
    <property type="entry name" value="EAL domain-like"/>
    <property type="match status" value="1"/>
</dbReference>
<dbReference type="SMART" id="SM00052">
    <property type="entry name" value="EAL"/>
    <property type="match status" value="1"/>
</dbReference>
<gene>
    <name evidence="2" type="ORF">ACFP85_01955</name>
</gene>
<sequence>MKSGVFMSDPMSKPSDFRELSCAQCRSGEALGFAISMAFQPIVDAVNQRIFAQEALVRGVNGESAGQVIAQINEHNRYRFDQTCRVKAIELASQFSDNCLLNINFMPNAIYRPELCIRTTLNAAQEYGFDTRRIVFEFTETEQLRDVQHIKNIINSYHELGFKTALDDFGAGYSGLNLLADIQPDMIKLDMALIRNVHQDKKRQAIVRACVGLCEQIDAQLIAEGIETYEEYACLRDSGIDLFQGYYFAKPAFEQFPSLDTRLFSRES</sequence>
<evidence type="ECO:0000313" key="3">
    <source>
        <dbReference type="Proteomes" id="UP001596364"/>
    </source>
</evidence>
<dbReference type="Gene3D" id="3.20.20.450">
    <property type="entry name" value="EAL domain"/>
    <property type="match status" value="1"/>
</dbReference>
<dbReference type="PANTHER" id="PTHR33121:SF15">
    <property type="entry name" value="BLUE LIGHT- AND TEMPERATURE-REGULATED ANTIREPRESSOR BLUF"/>
    <property type="match status" value="1"/>
</dbReference>
<dbReference type="EMBL" id="JBHSUS010000001">
    <property type="protein sequence ID" value="MFC6438917.1"/>
    <property type="molecule type" value="Genomic_DNA"/>
</dbReference>
<dbReference type="Proteomes" id="UP001596364">
    <property type="component" value="Unassembled WGS sequence"/>
</dbReference>
<dbReference type="PROSITE" id="PS50883">
    <property type="entry name" value="EAL"/>
    <property type="match status" value="1"/>
</dbReference>
<dbReference type="Pfam" id="PF00563">
    <property type="entry name" value="EAL"/>
    <property type="match status" value="1"/>
</dbReference>